<keyword evidence="11 16" id="KW-0472">Membrane</keyword>
<keyword evidence="12" id="KW-0594">Phospholipid biosynthesis</keyword>
<evidence type="ECO:0000256" key="11">
    <source>
        <dbReference type="ARBA" id="ARBA00023136"/>
    </source>
</evidence>
<dbReference type="NCBIfam" id="TIGR00473">
    <property type="entry name" value="pssA"/>
    <property type="match status" value="1"/>
</dbReference>
<proteinExistence type="inferred from homology"/>
<dbReference type="AlphaFoldDB" id="A0A398BE09"/>
<evidence type="ECO:0000256" key="2">
    <source>
        <dbReference type="ARBA" id="ARBA00004127"/>
    </source>
</evidence>
<evidence type="ECO:0000256" key="4">
    <source>
        <dbReference type="ARBA" id="ARBA00013174"/>
    </source>
</evidence>
<feature type="transmembrane region" description="Helical" evidence="16">
    <location>
        <begin position="178"/>
        <end position="196"/>
    </location>
</feature>
<reference evidence="17 18" key="1">
    <citation type="submission" date="2018-08" db="EMBL/GenBank/DDBJ databases">
        <title>Bacillus jemisoniae sp. nov., Bacillus chryseoplanitiae sp. nov., Bacillus resnikiae sp. nov., and Bacillus frankliniae sp. nov., isolated from Viking spacecraft and associated surfaces.</title>
        <authorList>
            <person name="Seuylemezian A."/>
            <person name="Vaishampayan P."/>
        </authorList>
    </citation>
    <scope>NUCLEOTIDE SEQUENCE [LARGE SCALE GENOMIC DNA]</scope>
    <source>
        <strain evidence="17 18">JJ-247</strain>
    </source>
</reference>
<feature type="transmembrane region" description="Helical" evidence="16">
    <location>
        <begin position="146"/>
        <end position="166"/>
    </location>
</feature>
<evidence type="ECO:0000313" key="17">
    <source>
        <dbReference type="EMBL" id="RID85816.1"/>
    </source>
</evidence>
<dbReference type="InterPro" id="IPR043130">
    <property type="entry name" value="CDP-OH_PTrfase_TM_dom"/>
</dbReference>
<dbReference type="EC" id="2.7.8.8" evidence="4"/>
<keyword evidence="6" id="KW-0444">Lipid biosynthesis</keyword>
<evidence type="ECO:0000256" key="7">
    <source>
        <dbReference type="ARBA" id="ARBA00022679"/>
    </source>
</evidence>
<dbReference type="InterPro" id="IPR050324">
    <property type="entry name" value="CDP-alcohol_PTase-I"/>
</dbReference>
<dbReference type="PANTHER" id="PTHR14269:SF61">
    <property type="entry name" value="CDP-DIACYLGLYCEROL--SERINE O-PHOSPHATIDYLTRANSFERASE"/>
    <property type="match status" value="1"/>
</dbReference>
<comment type="similarity">
    <text evidence="3 15">Belongs to the CDP-alcohol phosphatidyltransferase class-I family.</text>
</comment>
<feature type="transmembrane region" description="Helical" evidence="16">
    <location>
        <begin position="202"/>
        <end position="220"/>
    </location>
</feature>
<dbReference type="InterPro" id="IPR000462">
    <property type="entry name" value="CDP-OH_P_trans"/>
</dbReference>
<dbReference type="InterPro" id="IPR048254">
    <property type="entry name" value="CDP_ALCOHOL_P_TRANSF_CS"/>
</dbReference>
<evidence type="ECO:0000256" key="13">
    <source>
        <dbReference type="ARBA" id="ARBA00023264"/>
    </source>
</evidence>
<dbReference type="Gene3D" id="1.20.120.1760">
    <property type="match status" value="1"/>
</dbReference>
<dbReference type="GO" id="GO:0016020">
    <property type="term" value="C:membrane"/>
    <property type="evidence" value="ECO:0007669"/>
    <property type="project" value="InterPro"/>
</dbReference>
<dbReference type="RefSeq" id="WP_119112669.1">
    <property type="nucleotide sequence ID" value="NZ_CBCSEO010000002.1"/>
</dbReference>
<feature type="transmembrane region" description="Helical" evidence="16">
    <location>
        <begin position="88"/>
        <end position="107"/>
    </location>
</feature>
<comment type="subcellular location">
    <subcellularLocation>
        <location evidence="2">Endomembrane system</location>
        <topology evidence="2">Multi-pass membrane protein</topology>
    </subcellularLocation>
</comment>
<evidence type="ECO:0000313" key="18">
    <source>
        <dbReference type="Proteomes" id="UP000265816"/>
    </source>
</evidence>
<comment type="caution">
    <text evidence="17">The sequence shown here is derived from an EMBL/GenBank/DDBJ whole genome shotgun (WGS) entry which is preliminary data.</text>
</comment>
<evidence type="ECO:0000256" key="15">
    <source>
        <dbReference type="RuleBase" id="RU003750"/>
    </source>
</evidence>
<evidence type="ECO:0000256" key="12">
    <source>
        <dbReference type="ARBA" id="ARBA00023209"/>
    </source>
</evidence>
<keyword evidence="18" id="KW-1185">Reference proteome</keyword>
<sequence length="253" mass="28797">MKKHIPNLFTFGNLFCGYLSISYIMNNDARNATILIFIAIMLDAVDGRVARILGVSNPIGKELDSLADIVSFGVAPAFLAAHTYFSDFHIYGIMMAGLFPVFGSYRLARFNITSSEESLKHFSGIPITLAGGIVTFLVLLHNYIHTGLFLILFYALCFLMVSTVRIPSFKKIGLPKNSMLITLFIFYMVYLAAKTKFEQVPFFFYVALGTYILFIVVRYMKEKETRITFIKMPLPKRLKIKGFKFRGKKRKPK</sequence>
<accession>A0A398BE09</accession>
<dbReference type="InterPro" id="IPR004533">
    <property type="entry name" value="CDP-diaglyc--ser_O-PTrfase"/>
</dbReference>
<evidence type="ECO:0000256" key="10">
    <source>
        <dbReference type="ARBA" id="ARBA00023098"/>
    </source>
</evidence>
<dbReference type="GO" id="GO:0008654">
    <property type="term" value="P:phospholipid biosynthetic process"/>
    <property type="evidence" value="ECO:0007669"/>
    <property type="project" value="UniProtKB-KW"/>
</dbReference>
<keyword evidence="13" id="KW-1208">Phospholipid metabolism</keyword>
<evidence type="ECO:0000256" key="8">
    <source>
        <dbReference type="ARBA" id="ARBA00022692"/>
    </source>
</evidence>
<dbReference type="PROSITE" id="PS00379">
    <property type="entry name" value="CDP_ALCOHOL_P_TRANSF"/>
    <property type="match status" value="1"/>
</dbReference>
<evidence type="ECO:0000256" key="6">
    <source>
        <dbReference type="ARBA" id="ARBA00022516"/>
    </source>
</evidence>
<comment type="catalytic activity">
    <reaction evidence="1">
        <text>a CDP-1,2-diacyl-sn-glycerol + L-serine = a 1,2-diacyl-sn-glycero-3-phospho-L-serine + CMP + H(+)</text>
        <dbReference type="Rhea" id="RHEA:16913"/>
        <dbReference type="ChEBI" id="CHEBI:15378"/>
        <dbReference type="ChEBI" id="CHEBI:33384"/>
        <dbReference type="ChEBI" id="CHEBI:57262"/>
        <dbReference type="ChEBI" id="CHEBI:58332"/>
        <dbReference type="ChEBI" id="CHEBI:60377"/>
        <dbReference type="EC" id="2.7.8.8"/>
    </reaction>
</comment>
<dbReference type="EMBL" id="QWVT01000015">
    <property type="protein sequence ID" value="RID85816.1"/>
    <property type="molecule type" value="Genomic_DNA"/>
</dbReference>
<dbReference type="GO" id="GO:0012505">
    <property type="term" value="C:endomembrane system"/>
    <property type="evidence" value="ECO:0007669"/>
    <property type="project" value="UniProtKB-SubCell"/>
</dbReference>
<keyword evidence="8 16" id="KW-0812">Transmembrane</keyword>
<keyword evidence="9 16" id="KW-1133">Transmembrane helix</keyword>
<evidence type="ECO:0000256" key="5">
    <source>
        <dbReference type="ARBA" id="ARBA00017171"/>
    </source>
</evidence>
<gene>
    <name evidence="17" type="primary">pssA</name>
    <name evidence="17" type="ORF">D1970_09805</name>
</gene>
<protein>
    <recommendedName>
        <fullName evidence="5">CDP-diacylglycerol--serine O-phosphatidyltransferase</fullName>
        <ecNumber evidence="4">2.7.8.8</ecNumber>
    </recommendedName>
    <alternativeName>
        <fullName evidence="14">Phosphatidylserine synthase</fullName>
    </alternativeName>
</protein>
<evidence type="ECO:0000256" key="16">
    <source>
        <dbReference type="SAM" id="Phobius"/>
    </source>
</evidence>
<feature type="transmembrane region" description="Helical" evidence="16">
    <location>
        <begin position="7"/>
        <end position="26"/>
    </location>
</feature>
<organism evidence="17 18">
    <name type="scientific">Mesobacillus zeae</name>
    <dbReference type="NCBI Taxonomy" id="1917180"/>
    <lineage>
        <taxon>Bacteria</taxon>
        <taxon>Bacillati</taxon>
        <taxon>Bacillota</taxon>
        <taxon>Bacilli</taxon>
        <taxon>Bacillales</taxon>
        <taxon>Bacillaceae</taxon>
        <taxon>Mesobacillus</taxon>
    </lineage>
</organism>
<keyword evidence="7 15" id="KW-0808">Transferase</keyword>
<evidence type="ECO:0000256" key="9">
    <source>
        <dbReference type="ARBA" id="ARBA00022989"/>
    </source>
</evidence>
<keyword evidence="10" id="KW-0443">Lipid metabolism</keyword>
<evidence type="ECO:0000256" key="1">
    <source>
        <dbReference type="ARBA" id="ARBA00000287"/>
    </source>
</evidence>
<dbReference type="OrthoDB" id="9777147at2"/>
<dbReference type="Pfam" id="PF01066">
    <property type="entry name" value="CDP-OH_P_transf"/>
    <property type="match status" value="1"/>
</dbReference>
<evidence type="ECO:0000256" key="3">
    <source>
        <dbReference type="ARBA" id="ARBA00010441"/>
    </source>
</evidence>
<dbReference type="Proteomes" id="UP000265816">
    <property type="component" value="Unassembled WGS sequence"/>
</dbReference>
<dbReference type="PANTHER" id="PTHR14269">
    <property type="entry name" value="CDP-DIACYLGLYCEROL--GLYCEROL-3-PHOSPHATE 3-PHOSPHATIDYLTRANSFERASE-RELATED"/>
    <property type="match status" value="1"/>
</dbReference>
<evidence type="ECO:0000256" key="14">
    <source>
        <dbReference type="ARBA" id="ARBA00032361"/>
    </source>
</evidence>
<name>A0A398BE09_9BACI</name>
<feature type="transmembrane region" description="Helical" evidence="16">
    <location>
        <begin position="119"/>
        <end position="140"/>
    </location>
</feature>
<dbReference type="GO" id="GO:0003882">
    <property type="term" value="F:CDP-diacylglycerol-serine O-phosphatidyltransferase activity"/>
    <property type="evidence" value="ECO:0007669"/>
    <property type="project" value="UniProtKB-EC"/>
</dbReference>